<dbReference type="Proteomes" id="UP000564496">
    <property type="component" value="Unassembled WGS sequence"/>
</dbReference>
<dbReference type="EMBL" id="JACBZR010000001">
    <property type="protein sequence ID" value="NYI79610.1"/>
    <property type="molecule type" value="Genomic_DNA"/>
</dbReference>
<protein>
    <recommendedName>
        <fullName evidence="2">NADH:ubiquinone reductase (non-electrogenic)</fullName>
        <ecNumber evidence="2">1.6.5.9</ecNumber>
    </recommendedName>
</protein>
<dbReference type="GO" id="GO:0050136">
    <property type="term" value="F:NADH dehydrogenase (quinone) (non-electrogenic) activity"/>
    <property type="evidence" value="ECO:0007669"/>
    <property type="project" value="UniProtKB-EC"/>
</dbReference>
<evidence type="ECO:0000313" key="11">
    <source>
        <dbReference type="Proteomes" id="UP000564496"/>
    </source>
</evidence>
<dbReference type="Pfam" id="PF07992">
    <property type="entry name" value="Pyr_redox_2"/>
    <property type="match status" value="1"/>
</dbReference>
<keyword evidence="8" id="KW-0812">Transmembrane</keyword>
<dbReference type="PRINTS" id="PR00411">
    <property type="entry name" value="PNDRDTASEI"/>
</dbReference>
<organism evidence="10 11">
    <name type="scientific">Nocardioides panzhihuensis</name>
    <dbReference type="NCBI Taxonomy" id="860243"/>
    <lineage>
        <taxon>Bacteria</taxon>
        <taxon>Bacillati</taxon>
        <taxon>Actinomycetota</taxon>
        <taxon>Actinomycetes</taxon>
        <taxon>Propionibacteriales</taxon>
        <taxon>Nocardioidaceae</taxon>
        <taxon>Nocardioides</taxon>
    </lineage>
</organism>
<dbReference type="PANTHER" id="PTHR43706">
    <property type="entry name" value="NADH DEHYDROGENASE"/>
    <property type="match status" value="1"/>
</dbReference>
<accession>A0A7Z0IU53</accession>
<evidence type="ECO:0000256" key="3">
    <source>
        <dbReference type="ARBA" id="ARBA00022630"/>
    </source>
</evidence>
<keyword evidence="8" id="KW-1133">Transmembrane helix</keyword>
<keyword evidence="8" id="KW-0472">Membrane</keyword>
<dbReference type="InterPro" id="IPR036188">
    <property type="entry name" value="FAD/NAD-bd_sf"/>
</dbReference>
<dbReference type="InterPro" id="IPR023753">
    <property type="entry name" value="FAD/NAD-binding_dom"/>
</dbReference>
<evidence type="ECO:0000256" key="7">
    <source>
        <dbReference type="ARBA" id="ARBA00047599"/>
    </source>
</evidence>
<dbReference type="PANTHER" id="PTHR43706:SF47">
    <property type="entry name" value="EXTERNAL NADH-UBIQUINONE OXIDOREDUCTASE 1, MITOCHONDRIAL-RELATED"/>
    <property type="match status" value="1"/>
</dbReference>
<dbReference type="AlphaFoldDB" id="A0A7Z0IU53"/>
<reference evidence="10 11" key="1">
    <citation type="submission" date="2020-07" db="EMBL/GenBank/DDBJ databases">
        <title>Sequencing the genomes of 1000 actinobacteria strains.</title>
        <authorList>
            <person name="Klenk H.-P."/>
        </authorList>
    </citation>
    <scope>NUCLEOTIDE SEQUENCE [LARGE SCALE GENOMIC DNA]</scope>
    <source>
        <strain evidence="10 11">DSM 26487</strain>
    </source>
</reference>
<evidence type="ECO:0000256" key="5">
    <source>
        <dbReference type="ARBA" id="ARBA00023002"/>
    </source>
</evidence>
<evidence type="ECO:0000259" key="9">
    <source>
        <dbReference type="Pfam" id="PF07992"/>
    </source>
</evidence>
<feature type="domain" description="FAD/NAD(P)-binding" evidence="9">
    <location>
        <begin position="9"/>
        <end position="335"/>
    </location>
</feature>
<evidence type="ECO:0000256" key="4">
    <source>
        <dbReference type="ARBA" id="ARBA00022827"/>
    </source>
</evidence>
<gene>
    <name evidence="10" type="ORF">BJ988_004258</name>
</gene>
<evidence type="ECO:0000256" key="6">
    <source>
        <dbReference type="ARBA" id="ARBA00023027"/>
    </source>
</evidence>
<comment type="similarity">
    <text evidence="1">Belongs to the NADH dehydrogenase family.</text>
</comment>
<evidence type="ECO:0000313" key="10">
    <source>
        <dbReference type="EMBL" id="NYI79610.1"/>
    </source>
</evidence>
<sequence length="480" mass="51895">MSADQEKHRVVIIGSGFGGLFSAKAFKGRDDVEVTLIAKTTHHLFQPLLYQVATGILSQGEIAPPTRDILHRQKNASVLLGEVNEIDTEAKTVKATMLNQQIDVPYDSLIVAAGAGQSYFGNDHFAEFAPGMKSIDDALELRGRIFGAFEIAELTASRGEPIGDLLTFVVVGAGPTGVEMAGQIAELSHRVLKNDFTHISSEKARVVLVDAAPQVLPPFGEKLGAKAQKALEKAGVEVVLGAMVTHVDEFGIEMKFKDGQTQRIGSIAKIWAAGVSASELGKTLSEQTGAELDRAGRIAVNPDLTLPGHPEIFVVGDMISLDHLPGVAQVAIQGGKHAAKTIKARQKDKPEPGDFKYFDKGSMATISRFNAVLSMGSFKLSGVLAWFGWLVVHLAYMTGFRNRLTATLHWMMSFIGRDRSERTTTMQQIFAREALERVPGGMAALIDDPDEVAAQVEARRKELEEHAAEESRLADSRSVS</sequence>
<dbReference type="RefSeq" id="WP_179659897.1">
    <property type="nucleotide sequence ID" value="NZ_JACBZR010000001.1"/>
</dbReference>
<evidence type="ECO:0000256" key="2">
    <source>
        <dbReference type="ARBA" id="ARBA00012637"/>
    </source>
</evidence>
<keyword evidence="5 10" id="KW-0560">Oxidoreductase</keyword>
<dbReference type="Gene3D" id="3.50.50.100">
    <property type="match status" value="1"/>
</dbReference>
<dbReference type="InterPro" id="IPR045024">
    <property type="entry name" value="NDH-2"/>
</dbReference>
<proteinExistence type="inferred from homology"/>
<dbReference type="SUPFAM" id="SSF51905">
    <property type="entry name" value="FAD/NAD(P)-binding domain"/>
    <property type="match status" value="1"/>
</dbReference>
<keyword evidence="4" id="KW-0274">FAD</keyword>
<keyword evidence="3" id="KW-0285">Flavoprotein</keyword>
<name>A0A7Z0IU53_9ACTN</name>
<dbReference type="PRINTS" id="PR00368">
    <property type="entry name" value="FADPNR"/>
</dbReference>
<comment type="catalytic activity">
    <reaction evidence="7">
        <text>a quinone + NADH + H(+) = a quinol + NAD(+)</text>
        <dbReference type="Rhea" id="RHEA:46160"/>
        <dbReference type="ChEBI" id="CHEBI:15378"/>
        <dbReference type="ChEBI" id="CHEBI:24646"/>
        <dbReference type="ChEBI" id="CHEBI:57540"/>
        <dbReference type="ChEBI" id="CHEBI:57945"/>
        <dbReference type="ChEBI" id="CHEBI:132124"/>
        <dbReference type="EC" id="1.6.5.9"/>
    </reaction>
</comment>
<keyword evidence="6" id="KW-0520">NAD</keyword>
<evidence type="ECO:0000256" key="1">
    <source>
        <dbReference type="ARBA" id="ARBA00005272"/>
    </source>
</evidence>
<evidence type="ECO:0000256" key="8">
    <source>
        <dbReference type="SAM" id="Phobius"/>
    </source>
</evidence>
<keyword evidence="11" id="KW-1185">Reference proteome</keyword>
<feature type="transmembrane region" description="Helical" evidence="8">
    <location>
        <begin position="372"/>
        <end position="396"/>
    </location>
</feature>
<dbReference type="EC" id="1.6.5.9" evidence="2"/>
<comment type="caution">
    <text evidence="10">The sequence shown here is derived from an EMBL/GenBank/DDBJ whole genome shotgun (WGS) entry which is preliminary data.</text>
</comment>